<dbReference type="AlphaFoldDB" id="A0A418YBL3"/>
<protein>
    <recommendedName>
        <fullName evidence="2">Bleomycin resistance protein</fullName>
    </recommendedName>
</protein>
<dbReference type="InterPro" id="IPR037523">
    <property type="entry name" value="VOC_core"/>
</dbReference>
<reference evidence="5 6" key="1">
    <citation type="submission" date="2018-09" db="EMBL/GenBank/DDBJ databases">
        <authorList>
            <person name="Wang F."/>
        </authorList>
    </citation>
    <scope>NUCLEOTIDE SEQUENCE [LARGE SCALE GENOMIC DNA]</scope>
    <source>
        <strain evidence="5 6">PLHSC7-2</strain>
    </source>
</reference>
<proteinExistence type="inferred from homology"/>
<dbReference type="SUPFAM" id="SSF54593">
    <property type="entry name" value="Glyoxalase/Bleomycin resistance protein/Dihydroxybiphenyl dioxygenase"/>
    <property type="match status" value="1"/>
</dbReference>
<evidence type="ECO:0000256" key="3">
    <source>
        <dbReference type="ARBA" id="ARBA00023251"/>
    </source>
</evidence>
<keyword evidence="3" id="KW-0046">Antibiotic resistance</keyword>
<evidence type="ECO:0000256" key="2">
    <source>
        <dbReference type="ARBA" id="ARBA00021572"/>
    </source>
</evidence>
<accession>A0A418YBL3</accession>
<organism evidence="5 6">
    <name type="scientific">Motilimonas pumila</name>
    <dbReference type="NCBI Taxonomy" id="2303987"/>
    <lineage>
        <taxon>Bacteria</taxon>
        <taxon>Pseudomonadati</taxon>
        <taxon>Pseudomonadota</taxon>
        <taxon>Gammaproteobacteria</taxon>
        <taxon>Alteromonadales</taxon>
        <taxon>Alteromonadales genera incertae sedis</taxon>
        <taxon>Motilimonas</taxon>
    </lineage>
</organism>
<feature type="domain" description="VOC" evidence="4">
    <location>
        <begin position="15"/>
        <end position="146"/>
    </location>
</feature>
<evidence type="ECO:0000256" key="1">
    <source>
        <dbReference type="ARBA" id="ARBA00011051"/>
    </source>
</evidence>
<dbReference type="Gene3D" id="3.10.180.10">
    <property type="entry name" value="2,3-Dihydroxybiphenyl 1,2-Dioxygenase, domain 1"/>
    <property type="match status" value="1"/>
</dbReference>
<dbReference type="Proteomes" id="UP000283255">
    <property type="component" value="Unassembled WGS sequence"/>
</dbReference>
<dbReference type="InterPro" id="IPR029068">
    <property type="entry name" value="Glyas_Bleomycin-R_OHBP_Dase"/>
</dbReference>
<dbReference type="CDD" id="cd08349">
    <property type="entry name" value="BLMA_like"/>
    <property type="match status" value="1"/>
</dbReference>
<evidence type="ECO:0000259" key="4">
    <source>
        <dbReference type="PROSITE" id="PS51819"/>
    </source>
</evidence>
<name>A0A418YBL3_9GAMM</name>
<sequence length="150" mass="17513">MAVFEKGSLFSQQRRFKLVPELYCEDIDKTKKFYVEVFGFEIKYERVEEQFAYFTLDGVDIMAEGINGIGRRWLTGKMEKPFGRGVNFQWDVAEIDDLYERVKASAPESIYLEMETKEYQCANAVAVQKQFIVQDPDGYLFRFCCDNSGL</sequence>
<keyword evidence="6" id="KW-1185">Reference proteome</keyword>
<dbReference type="OrthoDB" id="284897at2"/>
<evidence type="ECO:0000313" key="5">
    <source>
        <dbReference type="EMBL" id="RJG41890.1"/>
    </source>
</evidence>
<dbReference type="GO" id="GO:0046677">
    <property type="term" value="P:response to antibiotic"/>
    <property type="evidence" value="ECO:0007669"/>
    <property type="project" value="UniProtKB-KW"/>
</dbReference>
<gene>
    <name evidence="5" type="ORF">D1Z90_16095</name>
</gene>
<dbReference type="Pfam" id="PF00903">
    <property type="entry name" value="Glyoxalase"/>
    <property type="match status" value="1"/>
</dbReference>
<dbReference type="InterPro" id="IPR004360">
    <property type="entry name" value="Glyas_Fos-R_dOase_dom"/>
</dbReference>
<comment type="caution">
    <text evidence="5">The sequence shown here is derived from an EMBL/GenBank/DDBJ whole genome shotgun (WGS) entry which is preliminary data.</text>
</comment>
<dbReference type="EMBL" id="QZCH01000024">
    <property type="protein sequence ID" value="RJG41890.1"/>
    <property type="molecule type" value="Genomic_DNA"/>
</dbReference>
<comment type="similarity">
    <text evidence="1">Belongs to the bleomycin resistance protein family.</text>
</comment>
<dbReference type="InterPro" id="IPR000335">
    <property type="entry name" value="Bleomycin-R"/>
</dbReference>
<reference evidence="5 6" key="2">
    <citation type="submission" date="2019-01" db="EMBL/GenBank/DDBJ databases">
        <title>Motilimonas pumilus sp. nov., isolated from the gut of sea cucumber (Apostichopus japonicus).</title>
        <authorList>
            <person name="Wang F.-Q."/>
            <person name="Ren L.-H."/>
            <person name="Lin Y.-W."/>
            <person name="Sun G.-H."/>
            <person name="Du Z.-J."/>
            <person name="Zhao J.-X."/>
            <person name="Liu X.-J."/>
            <person name="Liu L.-J."/>
        </authorList>
    </citation>
    <scope>NUCLEOTIDE SEQUENCE [LARGE SCALE GENOMIC DNA]</scope>
    <source>
        <strain evidence="5 6">PLHSC7-2</strain>
    </source>
</reference>
<dbReference type="PROSITE" id="PS51819">
    <property type="entry name" value="VOC"/>
    <property type="match status" value="1"/>
</dbReference>
<evidence type="ECO:0000313" key="6">
    <source>
        <dbReference type="Proteomes" id="UP000283255"/>
    </source>
</evidence>